<dbReference type="KEGG" id="lamb:KBB96_10215"/>
<accession>A0A975G597</accession>
<feature type="transmembrane region" description="Helical" evidence="1">
    <location>
        <begin position="107"/>
        <end position="127"/>
    </location>
</feature>
<keyword evidence="1" id="KW-0812">Transmembrane</keyword>
<keyword evidence="1" id="KW-1133">Transmembrane helix</keyword>
<keyword evidence="3" id="KW-1185">Reference proteome</keyword>
<dbReference type="EMBL" id="CP073100">
    <property type="protein sequence ID" value="QUE49248.1"/>
    <property type="molecule type" value="Genomic_DNA"/>
</dbReference>
<reference evidence="2" key="1">
    <citation type="submission" date="2021-04" db="EMBL/GenBank/DDBJ databases">
        <title>Luteolibacter sp. 32A isolated from the skin of an Anderson's salamander (Ambystoma andersonii).</title>
        <authorList>
            <person name="Spergser J."/>
            <person name="Busse H.-J."/>
        </authorList>
    </citation>
    <scope>NUCLEOTIDE SEQUENCE</scope>
    <source>
        <strain evidence="2">32A</strain>
    </source>
</reference>
<dbReference type="Proteomes" id="UP000676169">
    <property type="component" value="Chromosome"/>
</dbReference>
<dbReference type="RefSeq" id="WP_211629227.1">
    <property type="nucleotide sequence ID" value="NZ_CP073100.1"/>
</dbReference>
<sequence length="163" mass="17756">MSRLSAMNPEQPTNPDERLSLSKAALYLLEECRMVLPGIQALLGFELTVIFNPGFDQKLSPAEQTLHLASIVLLSLAVILIMTPAAYHRQTGPRHVSEHFIRLATRLLLASMVPLSASIAIELYLVGRVIAGTLAGGVIAAVAGLVAVFLWFILPRLFSRAER</sequence>
<dbReference type="Pfam" id="PF19853">
    <property type="entry name" value="DUF6328"/>
    <property type="match status" value="1"/>
</dbReference>
<protein>
    <recommendedName>
        <fullName evidence="4">Sodium:proton antiporter</fullName>
    </recommendedName>
</protein>
<organism evidence="2 3">
    <name type="scientific">Luteolibacter ambystomatis</name>
    <dbReference type="NCBI Taxonomy" id="2824561"/>
    <lineage>
        <taxon>Bacteria</taxon>
        <taxon>Pseudomonadati</taxon>
        <taxon>Verrucomicrobiota</taxon>
        <taxon>Verrucomicrobiia</taxon>
        <taxon>Verrucomicrobiales</taxon>
        <taxon>Verrucomicrobiaceae</taxon>
        <taxon>Luteolibacter</taxon>
    </lineage>
</organism>
<feature type="transmembrane region" description="Helical" evidence="1">
    <location>
        <begin position="133"/>
        <end position="154"/>
    </location>
</feature>
<evidence type="ECO:0000313" key="2">
    <source>
        <dbReference type="EMBL" id="QUE49248.1"/>
    </source>
</evidence>
<evidence type="ECO:0000313" key="3">
    <source>
        <dbReference type="Proteomes" id="UP000676169"/>
    </source>
</evidence>
<proteinExistence type="predicted"/>
<feature type="transmembrane region" description="Helical" evidence="1">
    <location>
        <begin position="66"/>
        <end position="87"/>
    </location>
</feature>
<dbReference type="AlphaFoldDB" id="A0A975G597"/>
<name>A0A975G597_9BACT</name>
<gene>
    <name evidence="2" type="ORF">KBB96_10215</name>
</gene>
<evidence type="ECO:0008006" key="4">
    <source>
        <dbReference type="Google" id="ProtNLM"/>
    </source>
</evidence>
<keyword evidence="1" id="KW-0472">Membrane</keyword>
<evidence type="ECO:0000256" key="1">
    <source>
        <dbReference type="SAM" id="Phobius"/>
    </source>
</evidence>
<dbReference type="InterPro" id="IPR046291">
    <property type="entry name" value="DUF6328"/>
</dbReference>